<reference evidence="2" key="2">
    <citation type="submission" date="2020-05" db="UniProtKB">
        <authorList>
            <consortium name="EnsemblMetazoa"/>
        </authorList>
    </citation>
    <scope>IDENTIFICATION</scope>
    <source>
        <strain evidence="2">Indian</strain>
    </source>
</reference>
<feature type="region of interest" description="Disordered" evidence="1">
    <location>
        <begin position="1"/>
        <end position="53"/>
    </location>
</feature>
<accession>A0A182YIQ8</accession>
<reference evidence="3" key="1">
    <citation type="journal article" date="2014" name="Genome Biol.">
        <title>Genome analysis of a major urban malaria vector mosquito, Anopheles stephensi.</title>
        <authorList>
            <person name="Jiang X."/>
            <person name="Peery A."/>
            <person name="Hall A.B."/>
            <person name="Sharma A."/>
            <person name="Chen X.G."/>
            <person name="Waterhouse R.M."/>
            <person name="Komissarov A."/>
            <person name="Riehle M.M."/>
            <person name="Shouche Y."/>
            <person name="Sharakhova M.V."/>
            <person name="Lawson D."/>
            <person name="Pakpour N."/>
            <person name="Arensburger P."/>
            <person name="Davidson V.L."/>
            <person name="Eiglmeier K."/>
            <person name="Emrich S."/>
            <person name="George P."/>
            <person name="Kennedy R.C."/>
            <person name="Mane S.P."/>
            <person name="Maslen G."/>
            <person name="Oringanje C."/>
            <person name="Qi Y."/>
            <person name="Settlage R."/>
            <person name="Tojo M."/>
            <person name="Tubio J.M."/>
            <person name="Unger M.F."/>
            <person name="Wang B."/>
            <person name="Vernick K.D."/>
            <person name="Ribeiro J.M."/>
            <person name="James A.A."/>
            <person name="Michel K."/>
            <person name="Riehle M.A."/>
            <person name="Luckhart S."/>
            <person name="Sharakhov I.V."/>
            <person name="Tu Z."/>
        </authorList>
    </citation>
    <scope>NUCLEOTIDE SEQUENCE [LARGE SCALE GENOMIC DNA]</scope>
    <source>
        <strain evidence="3">Indian</strain>
    </source>
</reference>
<dbReference type="EnsemblMetazoa" id="ASTEI08344-RA">
    <property type="protein sequence ID" value="ASTEI08344-PA"/>
    <property type="gene ID" value="ASTEI08344"/>
</dbReference>
<proteinExistence type="predicted"/>
<evidence type="ECO:0000313" key="3">
    <source>
        <dbReference type="Proteomes" id="UP000076408"/>
    </source>
</evidence>
<dbReference type="VEuPathDB" id="VectorBase:ASTEI20_039953"/>
<feature type="compositionally biased region" description="Polar residues" evidence="1">
    <location>
        <begin position="1"/>
        <end position="12"/>
    </location>
</feature>
<sequence>MANQQGLQQRETLATEMLQHQHNQQHQDEEEEEEGGSISEDMDVSGSALNESNRSLVKRKVNVPVNTQDDIYKVPFKYGWKRELVSARRTLSDRQYAYIILYLYEF</sequence>
<keyword evidence="3" id="KW-1185">Reference proteome</keyword>
<dbReference type="Proteomes" id="UP000076408">
    <property type="component" value="Unassembled WGS sequence"/>
</dbReference>
<organism evidence="2 3">
    <name type="scientific">Anopheles stephensi</name>
    <name type="common">Indo-Pakistan malaria mosquito</name>
    <dbReference type="NCBI Taxonomy" id="30069"/>
    <lineage>
        <taxon>Eukaryota</taxon>
        <taxon>Metazoa</taxon>
        <taxon>Ecdysozoa</taxon>
        <taxon>Arthropoda</taxon>
        <taxon>Hexapoda</taxon>
        <taxon>Insecta</taxon>
        <taxon>Pterygota</taxon>
        <taxon>Neoptera</taxon>
        <taxon>Endopterygota</taxon>
        <taxon>Diptera</taxon>
        <taxon>Nematocera</taxon>
        <taxon>Culicoidea</taxon>
        <taxon>Culicidae</taxon>
        <taxon>Anophelinae</taxon>
        <taxon>Anopheles</taxon>
    </lineage>
</organism>
<name>A0A182YIQ8_ANOST</name>
<dbReference type="STRING" id="30069.A0A182YIQ8"/>
<dbReference type="AlphaFoldDB" id="A0A182YIQ8"/>
<protein>
    <submittedName>
        <fullName evidence="2">Uncharacterized protein</fullName>
    </submittedName>
</protein>
<evidence type="ECO:0000256" key="1">
    <source>
        <dbReference type="SAM" id="MobiDB-lite"/>
    </source>
</evidence>
<dbReference type="VEuPathDB" id="VectorBase:ASTEI08344"/>
<feature type="compositionally biased region" description="Acidic residues" evidence="1">
    <location>
        <begin position="28"/>
        <end position="43"/>
    </location>
</feature>
<evidence type="ECO:0000313" key="2">
    <source>
        <dbReference type="EnsemblMetazoa" id="ASTEI08344-PA"/>
    </source>
</evidence>
<dbReference type="VEuPathDB" id="VectorBase:ASTE001533"/>